<dbReference type="InterPro" id="IPR006102">
    <property type="entry name" value="Ig-like_GH2"/>
</dbReference>
<dbReference type="InterPro" id="IPR008979">
    <property type="entry name" value="Galactose-bd-like_sf"/>
</dbReference>
<dbReference type="STRING" id="1465490.SAMN05444277_102219"/>
<reference evidence="8 9" key="1">
    <citation type="submission" date="2016-10" db="EMBL/GenBank/DDBJ databases">
        <authorList>
            <person name="de Groot N.N."/>
        </authorList>
    </citation>
    <scope>NUCLEOTIDE SEQUENCE [LARGE SCALE GENOMIC DNA]</scope>
    <source>
        <strain evidence="8 9">DSM 28286</strain>
    </source>
</reference>
<keyword evidence="9" id="KW-1185">Reference proteome</keyword>
<dbReference type="InterPro" id="IPR006103">
    <property type="entry name" value="Glyco_hydro_2_cat"/>
</dbReference>
<dbReference type="Pfam" id="PF02836">
    <property type="entry name" value="Glyco_hydro_2_C"/>
    <property type="match status" value="1"/>
</dbReference>
<dbReference type="InterPro" id="IPR036156">
    <property type="entry name" value="Beta-gal/glucu_dom_sf"/>
</dbReference>
<dbReference type="PANTHER" id="PTHR42732">
    <property type="entry name" value="BETA-GALACTOSIDASE"/>
    <property type="match status" value="1"/>
</dbReference>
<evidence type="ECO:0000259" key="7">
    <source>
        <dbReference type="Pfam" id="PF02837"/>
    </source>
</evidence>
<dbReference type="RefSeq" id="WP_090655871.1">
    <property type="nucleotide sequence ID" value="NZ_FOXQ01000002.1"/>
</dbReference>
<evidence type="ECO:0000256" key="1">
    <source>
        <dbReference type="ARBA" id="ARBA00007401"/>
    </source>
</evidence>
<dbReference type="OrthoDB" id="9801077at2"/>
<comment type="similarity">
    <text evidence="1">Belongs to the glycosyl hydrolase 2 family.</text>
</comment>
<sequence>MILRPGNKYDNTVLNVKKWLLCCVMLLACITAFASGHNETRKYISLNENWKRASGKDSSFSFTNAEKKNFDDKDWHTVNVPDNVNTYEGVQRLKHNDFHGDAWYRKIFSCAVEKGKRYFLFFEGVGSYATVWLNEKLVGKHAGGRTSFTLDITDFVKNGNENLLTVKASQPAFIQDLPWVCGGCSDEVGFSEGSQPTGIFRPVTLIVTNQIKVMPFGVHIWNDSTANEKSASLFIDTEIKNFKQQQQTVTVQQQLKDAANKIVFTVEQSINIPAGSGITVHQTIKNVKNVTLWNLQNPYLYHVVTTISQHNNIVDAVSNDFGIRTISWPNAARKQFLLNGQPVFINGTAEYEHLLGKSHAFSSEEIKARIAQVKAAGFNAFRDAHQPHNLLYGKLINKNGLLWWPQFAAHIWFDTPVFWNNFIRLLKDWIKERRNDPSVILWGLENESTLPEDFARQCSGIIRSLDPTASSQRKITTCNGGTGADWNVPQNWSGTYGGDTAKYGEELKQEILVGEYGAWRSIGAHAETDTAKGIKLTENYMCSLLETKLRLAESVKDEVAGHYNWLLYSHDNPGRVQSGESMRDIAALAR</sequence>
<evidence type="ECO:0000256" key="4">
    <source>
        <dbReference type="SAM" id="SignalP"/>
    </source>
</evidence>
<protein>
    <submittedName>
        <fullName evidence="8">Glycosyl hydrolases family 2, TIM barrel domain</fullName>
    </submittedName>
</protein>
<dbReference type="InterPro" id="IPR006104">
    <property type="entry name" value="Glyco_hydro_2_N"/>
</dbReference>
<evidence type="ECO:0000313" key="9">
    <source>
        <dbReference type="Proteomes" id="UP000199031"/>
    </source>
</evidence>
<dbReference type="Proteomes" id="UP000199031">
    <property type="component" value="Unassembled WGS sequence"/>
</dbReference>
<dbReference type="PANTHER" id="PTHR42732:SF1">
    <property type="entry name" value="BETA-MANNOSIDASE"/>
    <property type="match status" value="1"/>
</dbReference>
<dbReference type="InterPro" id="IPR051913">
    <property type="entry name" value="GH2_Domain-Containing"/>
</dbReference>
<dbReference type="Gene3D" id="2.60.40.10">
    <property type="entry name" value="Immunoglobulins"/>
    <property type="match status" value="1"/>
</dbReference>
<evidence type="ECO:0000256" key="2">
    <source>
        <dbReference type="ARBA" id="ARBA00022801"/>
    </source>
</evidence>
<evidence type="ECO:0000256" key="3">
    <source>
        <dbReference type="ARBA" id="ARBA00023295"/>
    </source>
</evidence>
<gene>
    <name evidence="8" type="ORF">SAMN05444277_102219</name>
</gene>
<dbReference type="SUPFAM" id="SSF49785">
    <property type="entry name" value="Galactose-binding domain-like"/>
    <property type="match status" value="1"/>
</dbReference>
<name>A0A1I5TN85_9BACT</name>
<dbReference type="SUPFAM" id="SSF49303">
    <property type="entry name" value="beta-Galactosidase/glucuronidase domain"/>
    <property type="match status" value="1"/>
</dbReference>
<feature type="chain" id="PRO_5011487898" evidence="4">
    <location>
        <begin position="35"/>
        <end position="590"/>
    </location>
</feature>
<dbReference type="SUPFAM" id="SSF51445">
    <property type="entry name" value="(Trans)glycosidases"/>
    <property type="match status" value="1"/>
</dbReference>
<dbReference type="Pfam" id="PF00703">
    <property type="entry name" value="Glyco_hydro_2"/>
    <property type="match status" value="1"/>
</dbReference>
<organism evidence="8 9">
    <name type="scientific">Parafilimonas terrae</name>
    <dbReference type="NCBI Taxonomy" id="1465490"/>
    <lineage>
        <taxon>Bacteria</taxon>
        <taxon>Pseudomonadati</taxon>
        <taxon>Bacteroidota</taxon>
        <taxon>Chitinophagia</taxon>
        <taxon>Chitinophagales</taxon>
        <taxon>Chitinophagaceae</taxon>
        <taxon>Parafilimonas</taxon>
    </lineage>
</organism>
<evidence type="ECO:0000313" key="8">
    <source>
        <dbReference type="EMBL" id="SFP84542.1"/>
    </source>
</evidence>
<keyword evidence="4" id="KW-0732">Signal</keyword>
<evidence type="ECO:0000259" key="6">
    <source>
        <dbReference type="Pfam" id="PF02836"/>
    </source>
</evidence>
<dbReference type="AlphaFoldDB" id="A0A1I5TN85"/>
<feature type="domain" description="Glycosyl hydrolases family 2 sugar binding" evidence="7">
    <location>
        <begin position="82"/>
        <end position="206"/>
    </location>
</feature>
<keyword evidence="3" id="KW-0326">Glycosidase</keyword>
<dbReference type="Gene3D" id="2.60.120.260">
    <property type="entry name" value="Galactose-binding domain-like"/>
    <property type="match status" value="1"/>
</dbReference>
<proteinExistence type="inferred from homology"/>
<dbReference type="GO" id="GO:0005975">
    <property type="term" value="P:carbohydrate metabolic process"/>
    <property type="evidence" value="ECO:0007669"/>
    <property type="project" value="InterPro"/>
</dbReference>
<dbReference type="EMBL" id="FOXQ01000002">
    <property type="protein sequence ID" value="SFP84542.1"/>
    <property type="molecule type" value="Genomic_DNA"/>
</dbReference>
<evidence type="ECO:0000259" key="5">
    <source>
        <dbReference type="Pfam" id="PF00703"/>
    </source>
</evidence>
<feature type="domain" description="Glycoside hydrolase family 2 immunoglobulin-like beta-sandwich" evidence="5">
    <location>
        <begin position="223"/>
        <end position="324"/>
    </location>
</feature>
<accession>A0A1I5TN85</accession>
<dbReference type="GO" id="GO:0004553">
    <property type="term" value="F:hydrolase activity, hydrolyzing O-glycosyl compounds"/>
    <property type="evidence" value="ECO:0007669"/>
    <property type="project" value="InterPro"/>
</dbReference>
<keyword evidence="2 8" id="KW-0378">Hydrolase</keyword>
<dbReference type="PROSITE" id="PS51257">
    <property type="entry name" value="PROKAR_LIPOPROTEIN"/>
    <property type="match status" value="1"/>
</dbReference>
<dbReference type="Gene3D" id="3.20.20.80">
    <property type="entry name" value="Glycosidases"/>
    <property type="match status" value="1"/>
</dbReference>
<dbReference type="InterPro" id="IPR013783">
    <property type="entry name" value="Ig-like_fold"/>
</dbReference>
<feature type="signal peptide" evidence="4">
    <location>
        <begin position="1"/>
        <end position="34"/>
    </location>
</feature>
<dbReference type="Pfam" id="PF02837">
    <property type="entry name" value="Glyco_hydro_2_N"/>
    <property type="match status" value="1"/>
</dbReference>
<dbReference type="PRINTS" id="PR00132">
    <property type="entry name" value="GLHYDRLASE2"/>
</dbReference>
<dbReference type="InterPro" id="IPR006101">
    <property type="entry name" value="Glyco_hydro_2"/>
</dbReference>
<feature type="domain" description="Glycoside hydrolase family 2 catalytic" evidence="6">
    <location>
        <begin position="333"/>
        <end position="468"/>
    </location>
</feature>
<dbReference type="InterPro" id="IPR017853">
    <property type="entry name" value="GH"/>
</dbReference>